<reference evidence="5 6" key="1">
    <citation type="submission" date="2017-04" db="EMBL/GenBank/DDBJ databases">
        <title>Novel microbial lineages endemic to geothermal iron-oxide mats fill important gaps in the evolutionary history of Archaea.</title>
        <authorList>
            <person name="Jay Z.J."/>
            <person name="Beam J.P."/>
            <person name="Dlakic M."/>
            <person name="Rusch D.B."/>
            <person name="Kozubal M.A."/>
            <person name="Inskeep W.P."/>
        </authorList>
    </citation>
    <scope>NUCLEOTIDE SEQUENCE [LARGE SCALE GENOMIC DNA]</scope>
    <source>
        <strain evidence="5">OSP_D</strain>
    </source>
</reference>
<evidence type="ECO:0000313" key="6">
    <source>
        <dbReference type="Proteomes" id="UP000240322"/>
    </source>
</evidence>
<evidence type="ECO:0000313" key="5">
    <source>
        <dbReference type="EMBL" id="PSN92548.1"/>
    </source>
</evidence>
<comment type="similarity">
    <text evidence="1">Belongs to the metallo-dependent hydrolases superfamily. TatD-type hydrolase family.</text>
</comment>
<feature type="binding site" evidence="4">
    <location>
        <position position="137"/>
    </location>
    <ligand>
        <name>a divalent metal cation</name>
        <dbReference type="ChEBI" id="CHEBI:60240"/>
        <label>2</label>
    </ligand>
</feature>
<evidence type="ECO:0000256" key="3">
    <source>
        <dbReference type="ARBA" id="ARBA00022801"/>
    </source>
</evidence>
<protein>
    <submittedName>
        <fullName evidence="5">Uncharacterized protein</fullName>
    </submittedName>
</protein>
<sequence length="262" mass="29052">MAADILNSVRAVDCHAHLSSSEFEVDRGRVIEECASKGVMVVDSALSKQELKTSLEMTKTSSWVKTTAGWEARNLDREGALEVIKLIESNQEVIKAVGEVGLDRYWVRDRNLWSKQEDIFRMFIDLADRLKKPLVVHSRSAGRACIEILNSSGFNSVLMHAYDGSVGDALMAAKKGFLFSIPPSVVRSEQKQKLVRRLELKSLMLESDSPVLGPEKGVRNVPTNVFVSANTIAQIKRVPQDDVLRTTRETSLAFFGIMGGKS</sequence>
<proteinExistence type="inferred from homology"/>
<dbReference type="PIRSF" id="PIRSF005902">
    <property type="entry name" value="DNase_TatD"/>
    <property type="match status" value="1"/>
</dbReference>
<keyword evidence="3" id="KW-0378">Hydrolase</keyword>
<dbReference type="EMBL" id="NEXE01000002">
    <property type="protein sequence ID" value="PSN92548.1"/>
    <property type="molecule type" value="Genomic_DNA"/>
</dbReference>
<keyword evidence="2 4" id="KW-0479">Metal-binding</keyword>
<name>A0A2R6B222_9ARCH</name>
<dbReference type="AlphaFoldDB" id="A0A2R6B222"/>
<accession>A0A2R6B222</accession>
<dbReference type="Gene3D" id="3.20.20.140">
    <property type="entry name" value="Metal-dependent hydrolases"/>
    <property type="match status" value="1"/>
</dbReference>
<dbReference type="InterPro" id="IPR001130">
    <property type="entry name" value="TatD-like"/>
</dbReference>
<feature type="binding site" evidence="4">
    <location>
        <position position="15"/>
    </location>
    <ligand>
        <name>a divalent metal cation</name>
        <dbReference type="ChEBI" id="CHEBI:60240"/>
        <label>1</label>
    </ligand>
</feature>
<organism evidence="5 6">
    <name type="scientific">Candidatus Marsarchaeota G2 archaeon OSP_D</name>
    <dbReference type="NCBI Taxonomy" id="1978157"/>
    <lineage>
        <taxon>Archaea</taxon>
        <taxon>Candidatus Marsarchaeota</taxon>
        <taxon>Candidatus Marsarchaeota group 2</taxon>
    </lineage>
</organism>
<dbReference type="Proteomes" id="UP000240322">
    <property type="component" value="Unassembled WGS sequence"/>
</dbReference>
<dbReference type="PANTHER" id="PTHR46317">
    <property type="entry name" value="HYDROLASE OF PHP SUPERFAMILY-RELATED PROTEIN"/>
    <property type="match status" value="1"/>
</dbReference>
<feature type="binding site" evidence="4">
    <location>
        <position position="208"/>
    </location>
    <ligand>
        <name>a divalent metal cation</name>
        <dbReference type="ChEBI" id="CHEBI:60240"/>
        <label>1</label>
    </ligand>
</feature>
<dbReference type="GO" id="GO:0046872">
    <property type="term" value="F:metal ion binding"/>
    <property type="evidence" value="ECO:0007669"/>
    <property type="project" value="UniProtKB-KW"/>
</dbReference>
<gene>
    <name evidence="5" type="ORF">B9Q03_00560</name>
</gene>
<dbReference type="SUPFAM" id="SSF51556">
    <property type="entry name" value="Metallo-dependent hydrolases"/>
    <property type="match status" value="1"/>
</dbReference>
<feature type="binding site" evidence="4">
    <location>
        <position position="99"/>
    </location>
    <ligand>
        <name>a divalent metal cation</name>
        <dbReference type="ChEBI" id="CHEBI:60240"/>
        <label>1</label>
    </ligand>
</feature>
<feature type="binding site" evidence="4">
    <location>
        <position position="17"/>
    </location>
    <ligand>
        <name>a divalent metal cation</name>
        <dbReference type="ChEBI" id="CHEBI:60240"/>
        <label>1</label>
    </ligand>
</feature>
<dbReference type="PANTHER" id="PTHR46317:SF1">
    <property type="entry name" value="HYDROLASE, TATD FAMILY"/>
    <property type="match status" value="1"/>
</dbReference>
<dbReference type="Pfam" id="PF01026">
    <property type="entry name" value="TatD_DNase"/>
    <property type="match status" value="1"/>
</dbReference>
<evidence type="ECO:0000256" key="2">
    <source>
        <dbReference type="ARBA" id="ARBA00022723"/>
    </source>
</evidence>
<dbReference type="InterPro" id="IPR032466">
    <property type="entry name" value="Metal_Hydrolase"/>
</dbReference>
<feature type="binding site" evidence="4">
    <location>
        <position position="160"/>
    </location>
    <ligand>
        <name>a divalent metal cation</name>
        <dbReference type="ChEBI" id="CHEBI:60240"/>
        <label>2</label>
    </ligand>
</feature>
<dbReference type="CDD" id="cd01310">
    <property type="entry name" value="TatD_DNAse"/>
    <property type="match status" value="1"/>
</dbReference>
<evidence type="ECO:0000256" key="4">
    <source>
        <dbReference type="PIRSR" id="PIRSR005902-1"/>
    </source>
</evidence>
<dbReference type="GO" id="GO:0016788">
    <property type="term" value="F:hydrolase activity, acting on ester bonds"/>
    <property type="evidence" value="ECO:0007669"/>
    <property type="project" value="InterPro"/>
</dbReference>
<comment type="caution">
    <text evidence="5">The sequence shown here is derived from an EMBL/GenBank/DDBJ whole genome shotgun (WGS) entry which is preliminary data.</text>
</comment>
<evidence type="ECO:0000256" key="1">
    <source>
        <dbReference type="ARBA" id="ARBA00009275"/>
    </source>
</evidence>